<keyword evidence="2" id="KW-0812">Transmembrane</keyword>
<gene>
    <name evidence="3" type="ORF">ABRP34_09700</name>
</gene>
<dbReference type="RefSeq" id="WP_353713066.1">
    <property type="nucleotide sequence ID" value="NZ_CP159279.1"/>
</dbReference>
<reference evidence="3" key="1">
    <citation type="submission" date="2024-06" db="EMBL/GenBank/DDBJ databases">
        <title>Biodegradation of dimethachlon by Arthrobacter sp. K5: mechanistic insights and ecological implications.</title>
        <authorList>
            <person name="Hu S."/>
            <person name="Lu P."/>
        </authorList>
    </citation>
    <scope>NUCLEOTIDE SEQUENCE</scope>
    <source>
        <strain evidence="3">K5</strain>
    </source>
</reference>
<evidence type="ECO:0000256" key="1">
    <source>
        <dbReference type="SAM" id="MobiDB-lite"/>
    </source>
</evidence>
<organism evidence="3">
    <name type="scientific">Arthrobacter sp. K5</name>
    <dbReference type="NCBI Taxonomy" id="2839623"/>
    <lineage>
        <taxon>Bacteria</taxon>
        <taxon>Bacillati</taxon>
        <taxon>Actinomycetota</taxon>
        <taxon>Actinomycetes</taxon>
        <taxon>Micrococcales</taxon>
        <taxon>Micrococcaceae</taxon>
        <taxon>Arthrobacter</taxon>
    </lineage>
</organism>
<keyword evidence="2" id="KW-0472">Membrane</keyword>
<dbReference type="EMBL" id="CP159279">
    <property type="protein sequence ID" value="XCH13229.1"/>
    <property type="molecule type" value="Genomic_DNA"/>
</dbReference>
<feature type="transmembrane region" description="Helical" evidence="2">
    <location>
        <begin position="197"/>
        <end position="218"/>
    </location>
</feature>
<sequence>MSTPSDEPEPRDPGAVPPSGRDGPTPEPQFPGQEPGRPTPGQAGQTGQAGQPTPDQPGQPTPEQAGQPTPEQAGQPTPGQQFPGQQPPAGGGRFAFELPADRPRNFSEIMPRGGLSGLFDVTGLPTELKVSYWIWVIGGLLGLLGGVIGLFGVLVLFAIVPGVAILVFLLVLVALAVAAAEIVLALKLKEAKEWARLALTIVAGVSLLLAIISSSFPAGQDGNWLGFLVSLVATALMWVPSSQAWFVAARGRL</sequence>
<feature type="transmembrane region" description="Helical" evidence="2">
    <location>
        <begin position="224"/>
        <end position="248"/>
    </location>
</feature>
<feature type="transmembrane region" description="Helical" evidence="2">
    <location>
        <begin position="132"/>
        <end position="159"/>
    </location>
</feature>
<proteinExistence type="predicted"/>
<name>A0AAU8EUR7_9MICC</name>
<accession>A0AAU8EUR7</accession>
<feature type="region of interest" description="Disordered" evidence="1">
    <location>
        <begin position="1"/>
        <end position="98"/>
    </location>
</feature>
<dbReference type="AlphaFoldDB" id="A0AAU8EUR7"/>
<evidence type="ECO:0000256" key="2">
    <source>
        <dbReference type="SAM" id="Phobius"/>
    </source>
</evidence>
<evidence type="ECO:0000313" key="3">
    <source>
        <dbReference type="EMBL" id="XCH13229.1"/>
    </source>
</evidence>
<keyword evidence="2" id="KW-1133">Transmembrane helix</keyword>
<feature type="compositionally biased region" description="Low complexity" evidence="1">
    <location>
        <begin position="72"/>
        <end position="88"/>
    </location>
</feature>
<protein>
    <submittedName>
        <fullName evidence="3">Uncharacterized protein</fullName>
    </submittedName>
</protein>
<feature type="transmembrane region" description="Helical" evidence="2">
    <location>
        <begin position="165"/>
        <end position="185"/>
    </location>
</feature>
<feature type="compositionally biased region" description="Low complexity" evidence="1">
    <location>
        <begin position="35"/>
        <end position="53"/>
    </location>
</feature>